<dbReference type="SUPFAM" id="SSF46785">
    <property type="entry name" value="Winged helix' DNA-binding domain"/>
    <property type="match status" value="1"/>
</dbReference>
<evidence type="ECO:0000256" key="1">
    <source>
        <dbReference type="SAM" id="Coils"/>
    </source>
</evidence>
<dbReference type="AlphaFoldDB" id="A0A1G5AMJ2"/>
<dbReference type="InterPro" id="IPR026433">
    <property type="entry name" value="MarR_EPS"/>
</dbReference>
<dbReference type="NCBIfam" id="TIGR04176">
    <property type="entry name" value="MarR_EPS"/>
    <property type="match status" value="1"/>
</dbReference>
<reference evidence="4" key="1">
    <citation type="submission" date="2016-10" db="EMBL/GenBank/DDBJ databases">
        <authorList>
            <person name="Varghese N."/>
        </authorList>
    </citation>
    <scope>NUCLEOTIDE SEQUENCE [LARGE SCALE GENOMIC DNA]</scope>
    <source>
        <strain evidence="4">HL 19</strain>
    </source>
</reference>
<keyword evidence="4" id="KW-1185">Reference proteome</keyword>
<proteinExistence type="predicted"/>
<sequence>MASEDTHYHLLRILEANPEATQRELAEAMGVSVGKMHYVLRGLIDKGLVKAHNFRRSDNKRAYLYQLTPAGVAEKVRITRRYLARRREEYERIQDEIEVLEAELKDRGAEGREQ</sequence>
<feature type="domain" description="HTH marR-type" evidence="2">
    <location>
        <begin position="1"/>
        <end position="114"/>
    </location>
</feature>
<dbReference type="InterPro" id="IPR036388">
    <property type="entry name" value="WH-like_DNA-bd_sf"/>
</dbReference>
<keyword evidence="1" id="KW-0175">Coiled coil</keyword>
<evidence type="ECO:0000313" key="4">
    <source>
        <dbReference type="Proteomes" id="UP000183104"/>
    </source>
</evidence>
<organism evidence="3 4">
    <name type="scientific">Thiohalorhabdus denitrificans</name>
    <dbReference type="NCBI Taxonomy" id="381306"/>
    <lineage>
        <taxon>Bacteria</taxon>
        <taxon>Pseudomonadati</taxon>
        <taxon>Pseudomonadota</taxon>
        <taxon>Gammaproteobacteria</taxon>
        <taxon>Thiohalorhabdales</taxon>
        <taxon>Thiohalorhabdaceae</taxon>
        <taxon>Thiohalorhabdus</taxon>
    </lineage>
</organism>
<dbReference type="Proteomes" id="UP000183104">
    <property type="component" value="Unassembled WGS sequence"/>
</dbReference>
<dbReference type="GO" id="GO:0003700">
    <property type="term" value="F:DNA-binding transcription factor activity"/>
    <property type="evidence" value="ECO:0007669"/>
    <property type="project" value="InterPro"/>
</dbReference>
<dbReference type="EMBL" id="FMUN01000001">
    <property type="protein sequence ID" value="SCX79072.1"/>
    <property type="molecule type" value="Genomic_DNA"/>
</dbReference>
<protein>
    <submittedName>
        <fullName evidence="3">EPS-associated transcriptional regulator, MarR family</fullName>
    </submittedName>
</protein>
<name>A0A1G5AMJ2_9GAMM</name>
<evidence type="ECO:0000313" key="3">
    <source>
        <dbReference type="EMBL" id="SCX79072.1"/>
    </source>
</evidence>
<evidence type="ECO:0000259" key="2">
    <source>
        <dbReference type="PROSITE" id="PS50995"/>
    </source>
</evidence>
<dbReference type="SMART" id="SM00347">
    <property type="entry name" value="HTH_MARR"/>
    <property type="match status" value="1"/>
</dbReference>
<dbReference type="Pfam" id="PF13412">
    <property type="entry name" value="HTH_24"/>
    <property type="match status" value="1"/>
</dbReference>
<dbReference type="InterPro" id="IPR036390">
    <property type="entry name" value="WH_DNA-bd_sf"/>
</dbReference>
<dbReference type="STRING" id="381306.AN478_12050"/>
<dbReference type="PROSITE" id="PS50995">
    <property type="entry name" value="HTH_MARR_2"/>
    <property type="match status" value="1"/>
</dbReference>
<dbReference type="Gene3D" id="1.10.10.10">
    <property type="entry name" value="Winged helix-like DNA-binding domain superfamily/Winged helix DNA-binding domain"/>
    <property type="match status" value="1"/>
</dbReference>
<dbReference type="InterPro" id="IPR000835">
    <property type="entry name" value="HTH_MarR-typ"/>
</dbReference>
<feature type="coiled-coil region" evidence="1">
    <location>
        <begin position="83"/>
        <end position="110"/>
    </location>
</feature>
<gene>
    <name evidence="3" type="ORF">SAMN05661077_0446</name>
</gene>
<accession>A0A1G5AMJ2</accession>